<dbReference type="InterPro" id="IPR000032">
    <property type="entry name" value="HPr-like"/>
</dbReference>
<keyword evidence="6" id="KW-1185">Reference proteome</keyword>
<keyword evidence="2" id="KW-0963">Cytoplasm</keyword>
<gene>
    <name evidence="5" type="ORF">JCM16775_0329</name>
</gene>
<comment type="subcellular location">
    <subcellularLocation>
        <location evidence="1">Cytoplasm</location>
    </subcellularLocation>
</comment>
<dbReference type="SUPFAM" id="SSF55594">
    <property type="entry name" value="HPr-like"/>
    <property type="match status" value="1"/>
</dbReference>
<dbReference type="NCBIfam" id="TIGR01003">
    <property type="entry name" value="PTS_HPr_family"/>
    <property type="match status" value="1"/>
</dbReference>
<dbReference type="PANTHER" id="PTHR33705:SF2">
    <property type="entry name" value="PHOSPHOCARRIER PROTEIN NPR"/>
    <property type="match status" value="1"/>
</dbReference>
<dbReference type="InterPro" id="IPR035895">
    <property type="entry name" value="HPr-like_sf"/>
</dbReference>
<evidence type="ECO:0000259" key="4">
    <source>
        <dbReference type="PROSITE" id="PS51350"/>
    </source>
</evidence>
<dbReference type="PRINTS" id="PR00107">
    <property type="entry name" value="PHOSPHOCPHPR"/>
</dbReference>
<dbReference type="Proteomes" id="UP000321892">
    <property type="component" value="Chromosome"/>
</dbReference>
<evidence type="ECO:0000313" key="5">
    <source>
        <dbReference type="EMBL" id="BBM37644.1"/>
    </source>
</evidence>
<reference evidence="5 6" key="1">
    <citation type="submission" date="2019-07" db="EMBL/GenBank/DDBJ databases">
        <title>Complete Genome Sequence of Leptotrichia hofstadii Strain JCM16775.</title>
        <authorList>
            <person name="Watanabe S."/>
            <person name="Cui L."/>
        </authorList>
    </citation>
    <scope>NUCLEOTIDE SEQUENCE [LARGE SCALE GENOMIC DNA]</scope>
    <source>
        <strain evidence="5 6">JCM16775</strain>
    </source>
</reference>
<sequence length="102" mass="11356">MKGGAMTEITVEIKNEQGLHARPAGQIVNIAKRYNLKLEIEKIGENEVVNGKNVFGVMTLGAAKGEQLKLRAVSENGENSDEESKLLDELRQLIEIDKFFEK</sequence>
<dbReference type="Gene3D" id="3.30.1340.10">
    <property type="entry name" value="HPr-like"/>
    <property type="match status" value="1"/>
</dbReference>
<dbReference type="AlphaFoldDB" id="A0A510JEH3"/>
<evidence type="ECO:0000256" key="1">
    <source>
        <dbReference type="ARBA" id="ARBA00004496"/>
    </source>
</evidence>
<dbReference type="PROSITE" id="PS51350">
    <property type="entry name" value="PTS_HPR_DOM"/>
    <property type="match status" value="1"/>
</dbReference>
<feature type="domain" description="HPr" evidence="4">
    <location>
        <begin position="6"/>
        <end position="102"/>
    </location>
</feature>
<proteinExistence type="predicted"/>
<dbReference type="PANTHER" id="PTHR33705">
    <property type="entry name" value="PHOSPHOCARRIER PROTEIN HPR"/>
    <property type="match status" value="1"/>
</dbReference>
<dbReference type="InterPro" id="IPR050399">
    <property type="entry name" value="HPr"/>
</dbReference>
<dbReference type="Pfam" id="PF00381">
    <property type="entry name" value="PTS-HPr"/>
    <property type="match status" value="1"/>
</dbReference>
<name>A0A510JEH3_9FUSO</name>
<dbReference type="GO" id="GO:0005737">
    <property type="term" value="C:cytoplasm"/>
    <property type="evidence" value="ECO:0007669"/>
    <property type="project" value="UniProtKB-SubCell"/>
</dbReference>
<accession>A0A510JEH3</accession>
<dbReference type="EMBL" id="AP019823">
    <property type="protein sequence ID" value="BBM37644.1"/>
    <property type="molecule type" value="Genomic_DNA"/>
</dbReference>
<dbReference type="CDD" id="cd00367">
    <property type="entry name" value="PTS-HPr_like"/>
    <property type="match status" value="1"/>
</dbReference>
<organism evidence="5 6">
    <name type="scientific">Leptotrichia hofstadii</name>
    <dbReference type="NCBI Taxonomy" id="157688"/>
    <lineage>
        <taxon>Bacteria</taxon>
        <taxon>Fusobacteriati</taxon>
        <taxon>Fusobacteriota</taxon>
        <taxon>Fusobacteriia</taxon>
        <taxon>Fusobacteriales</taxon>
        <taxon>Leptotrichiaceae</taxon>
        <taxon>Leptotrichia</taxon>
    </lineage>
</organism>
<evidence type="ECO:0000256" key="2">
    <source>
        <dbReference type="ARBA" id="ARBA00022490"/>
    </source>
</evidence>
<evidence type="ECO:0000256" key="3">
    <source>
        <dbReference type="ARBA" id="ARBA00022683"/>
    </source>
</evidence>
<dbReference type="GO" id="GO:0009401">
    <property type="term" value="P:phosphoenolpyruvate-dependent sugar phosphotransferase system"/>
    <property type="evidence" value="ECO:0007669"/>
    <property type="project" value="UniProtKB-KW"/>
</dbReference>
<dbReference type="KEGG" id="lhf:JCM16775_0329"/>
<evidence type="ECO:0000313" key="6">
    <source>
        <dbReference type="Proteomes" id="UP000321892"/>
    </source>
</evidence>
<protein>
    <submittedName>
        <fullName evidence="5">HPr family phosphocarrier protein</fullName>
    </submittedName>
</protein>
<keyword evidence="3" id="KW-0598">Phosphotransferase system</keyword>